<protein>
    <submittedName>
        <fullName evidence="5">Enzyme</fullName>
    </submittedName>
</protein>
<keyword evidence="2" id="KW-0808">Transferase</keyword>
<dbReference type="Gene3D" id="3.40.50.2000">
    <property type="entry name" value="Glycogen Phosphorylase B"/>
    <property type="match status" value="2"/>
</dbReference>
<dbReference type="EMBL" id="OX365700">
    <property type="protein sequence ID" value="CAI4032539.1"/>
    <property type="molecule type" value="Genomic_DNA"/>
</dbReference>
<dbReference type="InterPro" id="IPR001296">
    <property type="entry name" value="Glyco_trans_1"/>
</dbReference>
<dbReference type="PANTHER" id="PTHR12526">
    <property type="entry name" value="GLYCOSYLTRANSFERASE"/>
    <property type="match status" value="1"/>
</dbReference>
<evidence type="ECO:0000256" key="1">
    <source>
        <dbReference type="ARBA" id="ARBA00022676"/>
    </source>
</evidence>
<keyword evidence="6" id="KW-1185">Reference proteome</keyword>
<name>A0AA86TDC4_9BACT</name>
<organism evidence="5 6">
    <name type="scientific">Nitrospira tepida</name>
    <dbReference type="NCBI Taxonomy" id="2973512"/>
    <lineage>
        <taxon>Bacteria</taxon>
        <taxon>Pseudomonadati</taxon>
        <taxon>Nitrospirota</taxon>
        <taxon>Nitrospiria</taxon>
        <taxon>Nitrospirales</taxon>
        <taxon>Nitrospiraceae</taxon>
        <taxon>Nitrospira</taxon>
    </lineage>
</organism>
<dbReference type="RefSeq" id="WP_289269261.1">
    <property type="nucleotide sequence ID" value="NZ_OX365700.1"/>
</dbReference>
<evidence type="ECO:0000313" key="6">
    <source>
        <dbReference type="Proteomes" id="UP001179121"/>
    </source>
</evidence>
<evidence type="ECO:0000259" key="4">
    <source>
        <dbReference type="Pfam" id="PF13439"/>
    </source>
</evidence>
<dbReference type="Pfam" id="PF13439">
    <property type="entry name" value="Glyco_transf_4"/>
    <property type="match status" value="1"/>
</dbReference>
<dbReference type="Pfam" id="PF00534">
    <property type="entry name" value="Glycos_transf_1"/>
    <property type="match status" value="1"/>
</dbReference>
<evidence type="ECO:0000313" key="5">
    <source>
        <dbReference type="EMBL" id="CAI4032539.1"/>
    </source>
</evidence>
<dbReference type="InterPro" id="IPR028098">
    <property type="entry name" value="Glyco_trans_4-like_N"/>
</dbReference>
<dbReference type="PANTHER" id="PTHR12526:SF510">
    <property type="entry name" value="D-INOSITOL 3-PHOSPHATE GLYCOSYLTRANSFERASE"/>
    <property type="match status" value="1"/>
</dbReference>
<dbReference type="AlphaFoldDB" id="A0AA86TDC4"/>
<dbReference type="CDD" id="cd03801">
    <property type="entry name" value="GT4_PimA-like"/>
    <property type="match status" value="1"/>
</dbReference>
<dbReference type="GO" id="GO:0016757">
    <property type="term" value="F:glycosyltransferase activity"/>
    <property type="evidence" value="ECO:0007669"/>
    <property type="project" value="UniProtKB-KW"/>
</dbReference>
<gene>
    <name evidence="5" type="ORF">DNFV4_02969</name>
</gene>
<proteinExistence type="predicted"/>
<dbReference type="Proteomes" id="UP001179121">
    <property type="component" value="Chromosome"/>
</dbReference>
<dbReference type="SUPFAM" id="SSF53756">
    <property type="entry name" value="UDP-Glycosyltransferase/glycogen phosphorylase"/>
    <property type="match status" value="1"/>
</dbReference>
<dbReference type="KEGG" id="nti:DNFV4_02969"/>
<evidence type="ECO:0000256" key="2">
    <source>
        <dbReference type="ARBA" id="ARBA00022679"/>
    </source>
</evidence>
<sequence>MIKVCHVTMGDLWAGAEVQLLALVDALVKRPDLECSIVLLNEGRLASELRALGVSVTVFPETKWHPGRLLRELTAYCRAGKFDLLHTHKYKDTILGTIAAARCGIRHVVRTVHGLTEPFRGVQSFRMGLYELCDSLAIRLKVGRLIAVSSQIEQVLSRRYGPEKVVQIHNGVQIGRIQRIRMPQETRQLLGIDPAHRLIGTVGRLTAVKGHEHFLEAAQRLLRDRRDLRFVIVGDGPLLDHLQDQARQLGVADYVTFLGHRDDTYDLIGAMDLFVLPSLHEGIPMVLLEALTLARPVVASRVGGIPEVITDSIQGLLIPTADPTALAEACRRFLDDERLAERCGRAGLLRVQEDFSAESMGEKVAALYRELVRRTPAG</sequence>
<keyword evidence="1" id="KW-0328">Glycosyltransferase</keyword>
<feature type="domain" description="Glycosyl transferase family 1" evidence="3">
    <location>
        <begin position="186"/>
        <end position="347"/>
    </location>
</feature>
<evidence type="ECO:0000259" key="3">
    <source>
        <dbReference type="Pfam" id="PF00534"/>
    </source>
</evidence>
<accession>A0AA86TDC4</accession>
<reference evidence="5" key="1">
    <citation type="submission" date="2022-10" db="EMBL/GenBank/DDBJ databases">
        <authorList>
            <person name="Koch H."/>
        </authorList>
    </citation>
    <scope>NUCLEOTIDE SEQUENCE</scope>
    <source>
        <strain evidence="5">DNF</strain>
    </source>
</reference>
<feature type="domain" description="Glycosyltransferase subfamily 4-like N-terminal" evidence="4">
    <location>
        <begin position="15"/>
        <end position="174"/>
    </location>
</feature>